<dbReference type="PROSITE" id="PS50267">
    <property type="entry name" value="NA_NEUROTRAN_SYMP_3"/>
    <property type="match status" value="1"/>
</dbReference>
<gene>
    <name evidence="7" type="ORF">AB9Q04_05535</name>
</gene>
<dbReference type="PANTHER" id="PTHR42948">
    <property type="entry name" value="TRANSPORTER"/>
    <property type="match status" value="1"/>
</dbReference>
<feature type="transmembrane region" description="Helical" evidence="6">
    <location>
        <begin position="335"/>
        <end position="355"/>
    </location>
</feature>
<evidence type="ECO:0000256" key="2">
    <source>
        <dbReference type="ARBA" id="ARBA00022448"/>
    </source>
</evidence>
<feature type="transmembrane region" description="Helical" evidence="6">
    <location>
        <begin position="143"/>
        <end position="162"/>
    </location>
</feature>
<sequence length="435" mass="48039">MKKKSTSNLRLLLIALGSAVGLANIWGFPYKFESGGLAFLIFFILFATLFAVFGLSAELAMGRLVKSGALSAYEFSFKMAGKGNKKMRFIGYIPLAATFFVAVGYSAILAYMLKGFIAALSGNMFKSSADIWFYSYARKPYKVSIHHAIIILITILTSLGNTKTFNKIYRYTMPVFFVILMILAIRVATLPNAYLGYRYMFRYNPSHLHTKTMLYGMGEAFFSLSLSGAAMVAAGSKISDGQSMVNLSVESLVFDTLVGIIASLMIIPAINVFNIENAGGASLLFVALPTIFSNIKFGRILAIFFYFSIVFAGIVALVDMFAGIVNSAVIKTRKLSKKAVLLILGLAVFLLGLNLETIDEFTHYMNIMLLHIIPIGASIGAVTWFYILDKDILLEEINKGASITYGDRWYKIGKYLYVPVALIMTILAFVVRFIH</sequence>
<feature type="transmembrane region" description="Helical" evidence="6">
    <location>
        <begin position="174"/>
        <end position="194"/>
    </location>
</feature>
<keyword evidence="5 6" id="KW-0472">Membrane</keyword>
<dbReference type="InterPro" id="IPR037272">
    <property type="entry name" value="SNS_sf"/>
</dbReference>
<evidence type="ECO:0000256" key="3">
    <source>
        <dbReference type="ARBA" id="ARBA00022692"/>
    </source>
</evidence>
<evidence type="ECO:0000313" key="8">
    <source>
        <dbReference type="Proteomes" id="UP001637993"/>
    </source>
</evidence>
<feature type="transmembrane region" description="Helical" evidence="6">
    <location>
        <begin position="37"/>
        <end position="57"/>
    </location>
</feature>
<keyword evidence="8" id="KW-1185">Reference proteome</keyword>
<dbReference type="Pfam" id="PF00209">
    <property type="entry name" value="SNF"/>
    <property type="match status" value="2"/>
</dbReference>
<evidence type="ECO:0000256" key="1">
    <source>
        <dbReference type="ARBA" id="ARBA00004141"/>
    </source>
</evidence>
<feature type="transmembrane region" description="Helical" evidence="6">
    <location>
        <begin position="273"/>
        <end position="292"/>
    </location>
</feature>
<evidence type="ECO:0000313" key="7">
    <source>
        <dbReference type="EMBL" id="MFO3717816.1"/>
    </source>
</evidence>
<feature type="transmembrane region" description="Helical" evidence="6">
    <location>
        <begin position="214"/>
        <end position="235"/>
    </location>
</feature>
<comment type="caution">
    <text evidence="7">The sequence shown here is derived from an EMBL/GenBank/DDBJ whole genome shotgun (WGS) entry which is preliminary data.</text>
</comment>
<proteinExistence type="predicted"/>
<dbReference type="InterPro" id="IPR000175">
    <property type="entry name" value="Na/ntran_symport"/>
</dbReference>
<keyword evidence="4 6" id="KW-1133">Transmembrane helix</keyword>
<organism evidence="7 8">
    <name type="scientific">Anaerococcus groningensis</name>
    <dbReference type="NCBI Taxonomy" id="3115616"/>
    <lineage>
        <taxon>Bacteria</taxon>
        <taxon>Bacillati</taxon>
        <taxon>Bacillota</taxon>
        <taxon>Tissierellia</taxon>
        <taxon>Tissierellales</taxon>
        <taxon>Peptoniphilaceae</taxon>
        <taxon>Anaerococcus</taxon>
    </lineage>
</organism>
<keyword evidence="3 6" id="KW-0812">Transmembrane</keyword>
<feature type="transmembrane region" description="Helical" evidence="6">
    <location>
        <begin position="367"/>
        <end position="387"/>
    </location>
</feature>
<evidence type="ECO:0000256" key="6">
    <source>
        <dbReference type="SAM" id="Phobius"/>
    </source>
</evidence>
<name>A0ABW9N1A7_9FIRM</name>
<keyword evidence="2" id="KW-0813">Transport</keyword>
<comment type="subcellular location">
    <subcellularLocation>
        <location evidence="1">Membrane</location>
        <topology evidence="1">Multi-pass membrane protein</topology>
    </subcellularLocation>
</comment>
<dbReference type="SUPFAM" id="SSF161070">
    <property type="entry name" value="SNF-like"/>
    <property type="match status" value="1"/>
</dbReference>
<feature type="transmembrane region" description="Helical" evidence="6">
    <location>
        <begin position="304"/>
        <end position="329"/>
    </location>
</feature>
<feature type="transmembrane region" description="Helical" evidence="6">
    <location>
        <begin position="89"/>
        <end position="113"/>
    </location>
</feature>
<dbReference type="PANTHER" id="PTHR42948:SF1">
    <property type="entry name" value="TRANSPORTER"/>
    <property type="match status" value="1"/>
</dbReference>
<evidence type="ECO:0000256" key="4">
    <source>
        <dbReference type="ARBA" id="ARBA00022989"/>
    </source>
</evidence>
<dbReference type="InterPro" id="IPR047218">
    <property type="entry name" value="YocR/YhdH-like"/>
</dbReference>
<dbReference type="NCBIfam" id="NF037979">
    <property type="entry name" value="Na_transp"/>
    <property type="match status" value="1"/>
</dbReference>
<protein>
    <submittedName>
        <fullName evidence="7">Sodium-dependent transporter</fullName>
    </submittedName>
</protein>
<evidence type="ECO:0000256" key="5">
    <source>
        <dbReference type="ARBA" id="ARBA00023136"/>
    </source>
</evidence>
<reference evidence="7 8" key="1">
    <citation type="journal article" date="2025" name="Anaerobe">
        <title>Description of Anaerococcus kampingiae sp. nov., Anaerococcus groningensis sp. nov., Anaerococcus martiniensis sp. nov., and Anaerococcus cruorum sp. nov., isolated from human clinical specimens.</title>
        <authorList>
            <person name="Boiten K.E."/>
            <person name="Meijer J."/>
            <person name="van Wezel E.M."/>
            <person name="Veloo A.C.M."/>
        </authorList>
    </citation>
    <scope>NUCLEOTIDE SEQUENCE [LARGE SCALE GENOMIC DNA]</scope>
    <source>
        <strain evidence="7 8">ENR1011</strain>
    </source>
</reference>
<dbReference type="Proteomes" id="UP001637993">
    <property type="component" value="Unassembled WGS sequence"/>
</dbReference>
<feature type="transmembrane region" description="Helical" evidence="6">
    <location>
        <begin position="247"/>
        <end position="267"/>
    </location>
</feature>
<dbReference type="RefSeq" id="WP_410024372.1">
    <property type="nucleotide sequence ID" value="NZ_JBGMEG010000009.1"/>
</dbReference>
<dbReference type="EMBL" id="JBGMEG010000009">
    <property type="protein sequence ID" value="MFO3717816.1"/>
    <property type="molecule type" value="Genomic_DNA"/>
</dbReference>
<accession>A0ABW9N1A7</accession>
<feature type="transmembrane region" description="Helical" evidence="6">
    <location>
        <begin position="415"/>
        <end position="434"/>
    </location>
</feature>
<dbReference type="CDD" id="cd10336">
    <property type="entry name" value="SLC6sbd_Tyt1-Like"/>
    <property type="match status" value="1"/>
</dbReference>